<dbReference type="EMBL" id="JXAK01000005">
    <property type="protein sequence ID" value="KIL41873.1"/>
    <property type="molecule type" value="Genomic_DNA"/>
</dbReference>
<evidence type="ECO:0008006" key="3">
    <source>
        <dbReference type="Google" id="ProtNLM"/>
    </source>
</evidence>
<comment type="caution">
    <text evidence="1">The sequence shown here is derived from an EMBL/GenBank/DDBJ whole genome shotgun (WGS) entry which is preliminary data.</text>
</comment>
<protein>
    <recommendedName>
        <fullName evidence="3">DUF1800 domain-containing protein</fullName>
    </recommendedName>
</protein>
<proteinExistence type="predicted"/>
<accession>A0ABR5ALY0</accession>
<dbReference type="RefSeq" id="WP_041046051.1">
    <property type="nucleotide sequence ID" value="NZ_JXAK01000005.1"/>
</dbReference>
<organism evidence="1 2">
    <name type="scientific">Gordoniibacillus kamchatkensis</name>
    <dbReference type="NCBI Taxonomy" id="1590651"/>
    <lineage>
        <taxon>Bacteria</taxon>
        <taxon>Bacillati</taxon>
        <taxon>Bacillota</taxon>
        <taxon>Bacilli</taxon>
        <taxon>Bacillales</taxon>
        <taxon>Paenibacillaceae</taxon>
        <taxon>Gordoniibacillus</taxon>
    </lineage>
</organism>
<dbReference type="Pfam" id="PF08811">
    <property type="entry name" value="DUF1800"/>
    <property type="match status" value="1"/>
</dbReference>
<keyword evidence="2" id="KW-1185">Reference proteome</keyword>
<sequence>MGSVWTEREAAHLLRRAGFAAPADDVRASVTLGRKETVRRLVAGQRIADAGAKAAALAPLEELQADGKPLKADDIGDQQLYWLYRMANTDAPLAEKMTLFWHGHLTSSYRKVKDVAMMVKQNELFRSHALGNFKELMLVVGQDPAMMLWLDVNSNRKGKPNENYAREVMELFTLGIGHYTEQDIREAARAFTGWHVDRSSGEASYQPKQHDNGTKTILGETGAFDAKGVVDVLFEQKALPQFLARKLLRFFATDTPSDDWVEAVAADVSAQPTIGGVLEKLFNSDAFYDDAVQQCLVKTPAEYVAGWMRSLPLPLTRGYNAAMRKMGQELYMPPNVAGWTGGTSWLLSSWLLARYQFAESAAFRMNAAALTSPEFTPADKSSADAWLRQWSDRLGIGQLGPATSAALAAYAEDTFLHAKQTNTNGLRGFLHLLMVSPEAQMK</sequence>
<reference evidence="1 2" key="1">
    <citation type="submission" date="2014-12" db="EMBL/GenBank/DDBJ databases">
        <title>Draft genome sequence of Paenibacillus kamchatkensis strain B-2647.</title>
        <authorList>
            <person name="Karlyshev A.V."/>
            <person name="Kudryashova E.B."/>
        </authorList>
    </citation>
    <scope>NUCLEOTIDE SEQUENCE [LARGE SCALE GENOMIC DNA]</scope>
    <source>
        <strain evidence="1 2">VKM B-2647</strain>
    </source>
</reference>
<evidence type="ECO:0000313" key="2">
    <source>
        <dbReference type="Proteomes" id="UP000031967"/>
    </source>
</evidence>
<evidence type="ECO:0000313" key="1">
    <source>
        <dbReference type="EMBL" id="KIL41873.1"/>
    </source>
</evidence>
<gene>
    <name evidence="1" type="ORF">SD70_04480</name>
</gene>
<dbReference type="InterPro" id="IPR014917">
    <property type="entry name" value="DUF1800"/>
</dbReference>
<dbReference type="Proteomes" id="UP000031967">
    <property type="component" value="Unassembled WGS sequence"/>
</dbReference>
<name>A0ABR5ALY0_9BACL</name>